<protein>
    <submittedName>
        <fullName evidence="7">AcrR family transcriptional regulator</fullName>
    </submittedName>
</protein>
<keyword evidence="2 4" id="KW-0238">DNA-binding</keyword>
<organism evidence="7 8">
    <name type="scientific">Streptomyces netropsis</name>
    <name type="common">Streptoverticillium netropsis</name>
    <dbReference type="NCBI Taxonomy" id="55404"/>
    <lineage>
        <taxon>Bacteria</taxon>
        <taxon>Bacillati</taxon>
        <taxon>Actinomycetota</taxon>
        <taxon>Actinomycetes</taxon>
        <taxon>Kitasatosporales</taxon>
        <taxon>Streptomycetaceae</taxon>
        <taxon>Streptomyces</taxon>
    </lineage>
</organism>
<evidence type="ECO:0000259" key="6">
    <source>
        <dbReference type="PROSITE" id="PS50977"/>
    </source>
</evidence>
<dbReference type="InterPro" id="IPR023772">
    <property type="entry name" value="DNA-bd_HTH_TetR-type_CS"/>
</dbReference>
<gene>
    <name evidence="7" type="ORF">FHS38_004810</name>
</gene>
<evidence type="ECO:0000256" key="4">
    <source>
        <dbReference type="PROSITE-ProRule" id="PRU00335"/>
    </source>
</evidence>
<evidence type="ECO:0000256" key="3">
    <source>
        <dbReference type="ARBA" id="ARBA00023163"/>
    </source>
</evidence>
<name>A0A7W7PG57_STRNE</name>
<dbReference type="PANTHER" id="PTHR30055">
    <property type="entry name" value="HTH-TYPE TRANSCRIPTIONAL REGULATOR RUTR"/>
    <property type="match status" value="1"/>
</dbReference>
<dbReference type="PROSITE" id="PS50977">
    <property type="entry name" value="HTH_TETR_2"/>
    <property type="match status" value="1"/>
</dbReference>
<dbReference type="InterPro" id="IPR050109">
    <property type="entry name" value="HTH-type_TetR-like_transc_reg"/>
</dbReference>
<dbReference type="RefSeq" id="WP_184736545.1">
    <property type="nucleotide sequence ID" value="NZ_BMRW01000003.1"/>
</dbReference>
<evidence type="ECO:0000256" key="5">
    <source>
        <dbReference type="SAM" id="MobiDB-lite"/>
    </source>
</evidence>
<feature type="domain" description="HTH tetR-type" evidence="6">
    <location>
        <begin position="28"/>
        <end position="88"/>
    </location>
</feature>
<evidence type="ECO:0000313" key="8">
    <source>
        <dbReference type="Proteomes" id="UP000556436"/>
    </source>
</evidence>
<sequence>MTTAHPHTATDATPCTAPPTGLRGRKRERTRRAISEAAFRLFAEEGFEAVTLTRIAAEAEVAPATVFTHFASKEDIFFGRGSEFDAALPEAVLPATDSAELLERLHRFYVDCYGMVLTDEGDSLSQARVFARILLGSPALRRSYLPVSRARRRRLLELLVERAGRSAEHPDVRAELELFASFANAVREQAFEALHASLAAGEPPERTREVITTALARGFDRLARAYGGSAVLDAG</sequence>
<proteinExistence type="predicted"/>
<dbReference type="PROSITE" id="PS01081">
    <property type="entry name" value="HTH_TETR_1"/>
    <property type="match status" value="1"/>
</dbReference>
<evidence type="ECO:0000256" key="1">
    <source>
        <dbReference type="ARBA" id="ARBA00023015"/>
    </source>
</evidence>
<evidence type="ECO:0000313" key="7">
    <source>
        <dbReference type="EMBL" id="MBB4888739.1"/>
    </source>
</evidence>
<dbReference type="InterPro" id="IPR001647">
    <property type="entry name" value="HTH_TetR"/>
</dbReference>
<keyword evidence="3" id="KW-0804">Transcription</keyword>
<accession>A0A7W7PG57</accession>
<dbReference type="Gene3D" id="1.10.357.10">
    <property type="entry name" value="Tetracycline Repressor, domain 2"/>
    <property type="match status" value="1"/>
</dbReference>
<feature type="compositionally biased region" description="Low complexity" evidence="5">
    <location>
        <begin position="1"/>
        <end position="20"/>
    </location>
</feature>
<dbReference type="Pfam" id="PF00440">
    <property type="entry name" value="TetR_N"/>
    <property type="match status" value="1"/>
</dbReference>
<dbReference type="InterPro" id="IPR009057">
    <property type="entry name" value="Homeodomain-like_sf"/>
</dbReference>
<reference evidence="7 8" key="1">
    <citation type="submission" date="2020-08" db="EMBL/GenBank/DDBJ databases">
        <title>Genomic Encyclopedia of Type Strains, Phase III (KMG-III): the genomes of soil and plant-associated and newly described type strains.</title>
        <authorList>
            <person name="Whitman W."/>
        </authorList>
    </citation>
    <scope>NUCLEOTIDE SEQUENCE [LARGE SCALE GENOMIC DNA]</scope>
    <source>
        <strain evidence="7 8">CECT 3265</strain>
    </source>
</reference>
<feature type="DNA-binding region" description="H-T-H motif" evidence="4">
    <location>
        <begin position="51"/>
        <end position="70"/>
    </location>
</feature>
<dbReference type="PRINTS" id="PR00455">
    <property type="entry name" value="HTHTETR"/>
</dbReference>
<dbReference type="GO" id="GO:0003700">
    <property type="term" value="F:DNA-binding transcription factor activity"/>
    <property type="evidence" value="ECO:0007669"/>
    <property type="project" value="TreeGrafter"/>
</dbReference>
<evidence type="ECO:0000256" key="2">
    <source>
        <dbReference type="ARBA" id="ARBA00023125"/>
    </source>
</evidence>
<dbReference type="AlphaFoldDB" id="A0A7W7PG57"/>
<dbReference type="GO" id="GO:0000976">
    <property type="term" value="F:transcription cis-regulatory region binding"/>
    <property type="evidence" value="ECO:0007669"/>
    <property type="project" value="TreeGrafter"/>
</dbReference>
<dbReference type="EMBL" id="JACHJG010000010">
    <property type="protein sequence ID" value="MBB4888739.1"/>
    <property type="molecule type" value="Genomic_DNA"/>
</dbReference>
<keyword evidence="8" id="KW-1185">Reference proteome</keyword>
<dbReference type="Proteomes" id="UP000556436">
    <property type="component" value="Unassembled WGS sequence"/>
</dbReference>
<keyword evidence="1" id="KW-0805">Transcription regulation</keyword>
<feature type="region of interest" description="Disordered" evidence="5">
    <location>
        <begin position="1"/>
        <end position="29"/>
    </location>
</feature>
<dbReference type="SUPFAM" id="SSF46689">
    <property type="entry name" value="Homeodomain-like"/>
    <property type="match status" value="1"/>
</dbReference>
<dbReference type="PANTHER" id="PTHR30055:SF234">
    <property type="entry name" value="HTH-TYPE TRANSCRIPTIONAL REGULATOR BETI"/>
    <property type="match status" value="1"/>
</dbReference>
<comment type="caution">
    <text evidence="7">The sequence shown here is derived from an EMBL/GenBank/DDBJ whole genome shotgun (WGS) entry which is preliminary data.</text>
</comment>